<reference evidence="2" key="1">
    <citation type="submission" date="2021-06" db="EMBL/GenBank/DDBJ databases">
        <title>Comparative genomics, transcriptomics and evolutionary studies reveal genomic signatures of adaptation to plant cell wall in hemibiotrophic fungi.</title>
        <authorList>
            <consortium name="DOE Joint Genome Institute"/>
            <person name="Baroncelli R."/>
            <person name="Diaz J.F."/>
            <person name="Benocci T."/>
            <person name="Peng M."/>
            <person name="Battaglia E."/>
            <person name="Haridas S."/>
            <person name="Andreopoulos W."/>
            <person name="Labutti K."/>
            <person name="Pangilinan J."/>
            <person name="Floch G.L."/>
            <person name="Makela M.R."/>
            <person name="Henrissat B."/>
            <person name="Grigoriev I.V."/>
            <person name="Crouch J.A."/>
            <person name="De Vries R.P."/>
            <person name="Sukno S.A."/>
            <person name="Thon M.R."/>
        </authorList>
    </citation>
    <scope>NUCLEOTIDE SEQUENCE</scope>
    <source>
        <strain evidence="2">CBS 193.32</strain>
    </source>
</reference>
<comment type="caution">
    <text evidence="2">The sequence shown here is derived from an EMBL/GenBank/DDBJ whole genome shotgun (WGS) entry which is preliminary data.</text>
</comment>
<dbReference type="EMBL" id="JAHMHR010000014">
    <property type="protein sequence ID" value="KAK1687823.1"/>
    <property type="molecule type" value="Genomic_DNA"/>
</dbReference>
<keyword evidence="1" id="KW-1133">Transmembrane helix</keyword>
<dbReference type="AlphaFoldDB" id="A0AAJ0EZS9"/>
<keyword evidence="1" id="KW-0812">Transmembrane</keyword>
<accession>A0AAJ0EZS9</accession>
<organism evidence="2 3">
    <name type="scientific">Colletotrichum godetiae</name>
    <dbReference type="NCBI Taxonomy" id="1209918"/>
    <lineage>
        <taxon>Eukaryota</taxon>
        <taxon>Fungi</taxon>
        <taxon>Dikarya</taxon>
        <taxon>Ascomycota</taxon>
        <taxon>Pezizomycotina</taxon>
        <taxon>Sordariomycetes</taxon>
        <taxon>Hypocreomycetidae</taxon>
        <taxon>Glomerellales</taxon>
        <taxon>Glomerellaceae</taxon>
        <taxon>Colletotrichum</taxon>
        <taxon>Colletotrichum acutatum species complex</taxon>
    </lineage>
</organism>
<feature type="transmembrane region" description="Helical" evidence="1">
    <location>
        <begin position="15"/>
        <end position="44"/>
    </location>
</feature>
<proteinExistence type="predicted"/>
<gene>
    <name evidence="2" type="ORF">BDP55DRAFT_88219</name>
</gene>
<name>A0AAJ0EZS9_9PEZI</name>
<evidence type="ECO:0000313" key="2">
    <source>
        <dbReference type="EMBL" id="KAK1687823.1"/>
    </source>
</evidence>
<protein>
    <submittedName>
        <fullName evidence="2">Uncharacterized protein</fullName>
    </submittedName>
</protein>
<keyword evidence="1" id="KW-0472">Membrane</keyword>
<evidence type="ECO:0000256" key="1">
    <source>
        <dbReference type="SAM" id="Phobius"/>
    </source>
</evidence>
<sequence>MSLSLAHLFFGRSLFLTFFFFGLSGLFGFGFRGGVFLACFRFFIFFSFSRQFWKAFSAVAAPTAQDAYILLPHFSISMSINLEIYPFTSVTRTHLSTSCSNFAFSVRATSRLGTCDNSSSKLK</sequence>
<evidence type="ECO:0000313" key="3">
    <source>
        <dbReference type="Proteomes" id="UP001224890"/>
    </source>
</evidence>
<dbReference type="RefSeq" id="XP_060431518.1">
    <property type="nucleotide sequence ID" value="XM_060581290.1"/>
</dbReference>
<keyword evidence="3" id="KW-1185">Reference proteome</keyword>
<dbReference type="GeneID" id="85465816"/>
<dbReference type="Proteomes" id="UP001224890">
    <property type="component" value="Unassembled WGS sequence"/>
</dbReference>